<gene>
    <name evidence="1" type="ordered locus">MTR_6g042050</name>
</gene>
<keyword evidence="3" id="KW-1185">Reference proteome</keyword>
<dbReference type="Proteomes" id="UP000002051">
    <property type="component" value="Chromosome 6"/>
</dbReference>
<proteinExistence type="predicted"/>
<evidence type="ECO:0000313" key="3">
    <source>
        <dbReference type="Proteomes" id="UP000002051"/>
    </source>
</evidence>
<dbReference type="EMBL" id="CM001222">
    <property type="protein sequence ID" value="AES75325.1"/>
    <property type="molecule type" value="Genomic_DNA"/>
</dbReference>
<dbReference type="PaxDb" id="3880-AES75325"/>
<dbReference type="HOGENOM" id="CLU_2674851_0_0_1"/>
<protein>
    <submittedName>
        <fullName evidence="1 2">Uncharacterized protein</fullName>
    </submittedName>
</protein>
<dbReference type="AlphaFoldDB" id="G7KIB6"/>
<evidence type="ECO:0000313" key="1">
    <source>
        <dbReference type="EMBL" id="AES75325.1"/>
    </source>
</evidence>
<reference evidence="2" key="3">
    <citation type="submission" date="2015-04" db="UniProtKB">
        <authorList>
            <consortium name="EnsemblPlants"/>
        </authorList>
    </citation>
    <scope>IDENTIFICATION</scope>
    <source>
        <strain evidence="2">cv. Jemalong A17</strain>
    </source>
</reference>
<evidence type="ECO:0000313" key="2">
    <source>
        <dbReference type="EnsemblPlants" id="AES75325"/>
    </source>
</evidence>
<sequence>MAVCQDYRIVTLITFARNAPHEGKNKTSNTLRIVNSGTQEFKIASDKRDYFTEFADHQVRLQKKLAFLEESVSEI</sequence>
<reference evidence="1 3" key="1">
    <citation type="journal article" date="2011" name="Nature">
        <title>The Medicago genome provides insight into the evolution of rhizobial symbioses.</title>
        <authorList>
            <person name="Young N.D."/>
            <person name="Debelle F."/>
            <person name="Oldroyd G.E."/>
            <person name="Geurts R."/>
            <person name="Cannon S.B."/>
            <person name="Udvardi M.K."/>
            <person name="Benedito V.A."/>
            <person name="Mayer K.F."/>
            <person name="Gouzy J."/>
            <person name="Schoof H."/>
            <person name="Van de Peer Y."/>
            <person name="Proost S."/>
            <person name="Cook D.R."/>
            <person name="Meyers B.C."/>
            <person name="Spannagl M."/>
            <person name="Cheung F."/>
            <person name="De Mita S."/>
            <person name="Krishnakumar V."/>
            <person name="Gundlach H."/>
            <person name="Zhou S."/>
            <person name="Mudge J."/>
            <person name="Bharti A.K."/>
            <person name="Murray J.D."/>
            <person name="Naoumkina M.A."/>
            <person name="Rosen B."/>
            <person name="Silverstein K.A."/>
            <person name="Tang H."/>
            <person name="Rombauts S."/>
            <person name="Zhao P.X."/>
            <person name="Zhou P."/>
            <person name="Barbe V."/>
            <person name="Bardou P."/>
            <person name="Bechner M."/>
            <person name="Bellec A."/>
            <person name="Berger A."/>
            <person name="Berges H."/>
            <person name="Bidwell S."/>
            <person name="Bisseling T."/>
            <person name="Choisne N."/>
            <person name="Couloux A."/>
            <person name="Denny R."/>
            <person name="Deshpande S."/>
            <person name="Dai X."/>
            <person name="Doyle J.J."/>
            <person name="Dudez A.M."/>
            <person name="Farmer A.D."/>
            <person name="Fouteau S."/>
            <person name="Franken C."/>
            <person name="Gibelin C."/>
            <person name="Gish J."/>
            <person name="Goldstein S."/>
            <person name="Gonzalez A.J."/>
            <person name="Green P.J."/>
            <person name="Hallab A."/>
            <person name="Hartog M."/>
            <person name="Hua A."/>
            <person name="Humphray S.J."/>
            <person name="Jeong D.H."/>
            <person name="Jing Y."/>
            <person name="Jocker A."/>
            <person name="Kenton S.M."/>
            <person name="Kim D.J."/>
            <person name="Klee K."/>
            <person name="Lai H."/>
            <person name="Lang C."/>
            <person name="Lin S."/>
            <person name="Macmil S.L."/>
            <person name="Magdelenat G."/>
            <person name="Matthews L."/>
            <person name="McCorrison J."/>
            <person name="Monaghan E.L."/>
            <person name="Mun J.H."/>
            <person name="Najar F.Z."/>
            <person name="Nicholson C."/>
            <person name="Noirot C."/>
            <person name="O'Bleness M."/>
            <person name="Paule C.R."/>
            <person name="Poulain J."/>
            <person name="Prion F."/>
            <person name="Qin B."/>
            <person name="Qu C."/>
            <person name="Retzel E.F."/>
            <person name="Riddle C."/>
            <person name="Sallet E."/>
            <person name="Samain S."/>
            <person name="Samson N."/>
            <person name="Sanders I."/>
            <person name="Saurat O."/>
            <person name="Scarpelli C."/>
            <person name="Schiex T."/>
            <person name="Segurens B."/>
            <person name="Severin A.J."/>
            <person name="Sherrier D.J."/>
            <person name="Shi R."/>
            <person name="Sims S."/>
            <person name="Singer S.R."/>
            <person name="Sinharoy S."/>
            <person name="Sterck L."/>
            <person name="Viollet A."/>
            <person name="Wang B.B."/>
            <person name="Wang K."/>
            <person name="Wang M."/>
            <person name="Wang X."/>
            <person name="Warfsmann J."/>
            <person name="Weissenbach J."/>
            <person name="White D.D."/>
            <person name="White J.D."/>
            <person name="Wiley G.B."/>
            <person name="Wincker P."/>
            <person name="Xing Y."/>
            <person name="Yang L."/>
            <person name="Yao Z."/>
            <person name="Ying F."/>
            <person name="Zhai J."/>
            <person name="Zhou L."/>
            <person name="Zuber A."/>
            <person name="Denarie J."/>
            <person name="Dixon R.A."/>
            <person name="May G.D."/>
            <person name="Schwartz D.C."/>
            <person name="Rogers J."/>
            <person name="Quetier F."/>
            <person name="Town C.D."/>
            <person name="Roe B.A."/>
        </authorList>
    </citation>
    <scope>NUCLEOTIDE SEQUENCE [LARGE SCALE GENOMIC DNA]</scope>
    <source>
        <strain evidence="1">A17</strain>
        <strain evidence="2 3">cv. Jemalong A17</strain>
    </source>
</reference>
<reference evidence="1 3" key="2">
    <citation type="journal article" date="2014" name="BMC Genomics">
        <title>An improved genome release (version Mt4.0) for the model legume Medicago truncatula.</title>
        <authorList>
            <person name="Tang H."/>
            <person name="Krishnakumar V."/>
            <person name="Bidwell S."/>
            <person name="Rosen B."/>
            <person name="Chan A."/>
            <person name="Zhou S."/>
            <person name="Gentzbittel L."/>
            <person name="Childs K.L."/>
            <person name="Yandell M."/>
            <person name="Gundlach H."/>
            <person name="Mayer K.F."/>
            <person name="Schwartz D.C."/>
            <person name="Town C.D."/>
        </authorList>
    </citation>
    <scope>GENOME REANNOTATION</scope>
    <source>
        <strain evidence="2 3">cv. Jemalong A17</strain>
    </source>
</reference>
<name>G7KIB6_MEDTR</name>
<accession>G7KIB6</accession>
<dbReference type="EnsemblPlants" id="AES75325">
    <property type="protein sequence ID" value="AES75325"/>
    <property type="gene ID" value="MTR_6g042050"/>
</dbReference>
<organism evidence="1 3">
    <name type="scientific">Medicago truncatula</name>
    <name type="common">Barrel medic</name>
    <name type="synonym">Medicago tribuloides</name>
    <dbReference type="NCBI Taxonomy" id="3880"/>
    <lineage>
        <taxon>Eukaryota</taxon>
        <taxon>Viridiplantae</taxon>
        <taxon>Streptophyta</taxon>
        <taxon>Embryophyta</taxon>
        <taxon>Tracheophyta</taxon>
        <taxon>Spermatophyta</taxon>
        <taxon>Magnoliopsida</taxon>
        <taxon>eudicotyledons</taxon>
        <taxon>Gunneridae</taxon>
        <taxon>Pentapetalae</taxon>
        <taxon>rosids</taxon>
        <taxon>fabids</taxon>
        <taxon>Fabales</taxon>
        <taxon>Fabaceae</taxon>
        <taxon>Papilionoideae</taxon>
        <taxon>50 kb inversion clade</taxon>
        <taxon>NPAAA clade</taxon>
        <taxon>Hologalegina</taxon>
        <taxon>IRL clade</taxon>
        <taxon>Trifolieae</taxon>
        <taxon>Medicago</taxon>
    </lineage>
</organism>